<keyword evidence="2" id="KW-1185">Reference proteome</keyword>
<sequence length="431" mass="48844">MADLVVGKDVNDIVLGNIPVTNLEQADDLIILSTSPTGLQRKLDALARWCATNFLILNVIKSVIMIFGTKPRGLPDFTHYEPHSRLYSTGTYVGIRFQGRYGAIFRKHYDDKASKAQRVGRVICGLESLVGYFQPRDAINLYMALVDPHLTHGCEITLDTNATALGLLEKVQIAFLRRLLGLGQRSILSVLYTETGILPIRYRRILLALGYLKYVVGCDDHQLVKVAIRECTQLTAANQPNWLMSLREVLGKLPFQMQIPLFHVLPSADEIDALISSKLYLLRGRVDPATGLPAACKFRDYLNIRNAQHRKAVTKVLTSNHWYAIESLRYARTPVPPEMRRCRLCRQKIETPEHAMFECDGIPELVTRRRSFVEKLMLHCTEATTRQISDIHDSARLLTTLISLPDSMNVTAEYLWDVNSLFDEHPIYVPT</sequence>
<dbReference type="OrthoDB" id="2940102at2759"/>
<comment type="caution">
    <text evidence="1">The sequence shown here is derived from an EMBL/GenBank/DDBJ whole genome shotgun (WGS) entry which is preliminary data.</text>
</comment>
<evidence type="ECO:0000313" key="1">
    <source>
        <dbReference type="EMBL" id="KAF6752456.1"/>
    </source>
</evidence>
<reference evidence="1 2" key="1">
    <citation type="submission" date="2020-07" db="EMBL/GenBank/DDBJ databases">
        <title>Comparative genomics of pyrophilous fungi reveals a link between fire events and developmental genes.</title>
        <authorList>
            <consortium name="DOE Joint Genome Institute"/>
            <person name="Steindorff A.S."/>
            <person name="Carver A."/>
            <person name="Calhoun S."/>
            <person name="Stillman K."/>
            <person name="Liu H."/>
            <person name="Lipzen A."/>
            <person name="Pangilinan J."/>
            <person name="Labutti K."/>
            <person name="Bruns T.D."/>
            <person name="Grigoriev I.V."/>
        </authorList>
    </citation>
    <scope>NUCLEOTIDE SEQUENCE [LARGE SCALE GENOMIC DNA]</scope>
    <source>
        <strain evidence="1 2">CBS 144469</strain>
    </source>
</reference>
<organism evidence="1 2">
    <name type="scientific">Ephemerocybe angulata</name>
    <dbReference type="NCBI Taxonomy" id="980116"/>
    <lineage>
        <taxon>Eukaryota</taxon>
        <taxon>Fungi</taxon>
        <taxon>Dikarya</taxon>
        <taxon>Basidiomycota</taxon>
        <taxon>Agaricomycotina</taxon>
        <taxon>Agaricomycetes</taxon>
        <taxon>Agaricomycetidae</taxon>
        <taxon>Agaricales</taxon>
        <taxon>Agaricineae</taxon>
        <taxon>Psathyrellaceae</taxon>
        <taxon>Ephemerocybe</taxon>
    </lineage>
</organism>
<evidence type="ECO:0000313" key="2">
    <source>
        <dbReference type="Proteomes" id="UP000521943"/>
    </source>
</evidence>
<dbReference type="Proteomes" id="UP000521943">
    <property type="component" value="Unassembled WGS sequence"/>
</dbReference>
<accession>A0A8H6HTF4</accession>
<protein>
    <recommendedName>
        <fullName evidence="3">Reverse transcriptase domain-containing protein</fullName>
    </recommendedName>
</protein>
<gene>
    <name evidence="1" type="ORF">DFP72DRAFT_815407</name>
</gene>
<evidence type="ECO:0008006" key="3">
    <source>
        <dbReference type="Google" id="ProtNLM"/>
    </source>
</evidence>
<proteinExistence type="predicted"/>
<dbReference type="AlphaFoldDB" id="A0A8H6HTF4"/>
<dbReference type="EMBL" id="JACGCI010000044">
    <property type="protein sequence ID" value="KAF6752456.1"/>
    <property type="molecule type" value="Genomic_DNA"/>
</dbReference>
<name>A0A8H6HTF4_9AGAR</name>